<organism evidence="2 3">
    <name type="scientific">Diaporthe australafricana</name>
    <dbReference type="NCBI Taxonomy" id="127596"/>
    <lineage>
        <taxon>Eukaryota</taxon>
        <taxon>Fungi</taxon>
        <taxon>Dikarya</taxon>
        <taxon>Ascomycota</taxon>
        <taxon>Pezizomycotina</taxon>
        <taxon>Sordariomycetes</taxon>
        <taxon>Sordariomycetidae</taxon>
        <taxon>Diaporthales</taxon>
        <taxon>Diaporthaceae</taxon>
        <taxon>Diaporthe</taxon>
    </lineage>
</organism>
<evidence type="ECO:0000259" key="1">
    <source>
        <dbReference type="PROSITE" id="PS50011"/>
    </source>
</evidence>
<keyword evidence="3" id="KW-1185">Reference proteome</keyword>
<feature type="domain" description="Protein kinase" evidence="1">
    <location>
        <begin position="124"/>
        <end position="448"/>
    </location>
</feature>
<protein>
    <recommendedName>
        <fullName evidence="1">Protein kinase domain-containing protein</fullName>
    </recommendedName>
</protein>
<dbReference type="SUPFAM" id="SSF56112">
    <property type="entry name" value="Protein kinase-like (PK-like)"/>
    <property type="match status" value="1"/>
</dbReference>
<dbReference type="PANTHER" id="PTHR37542">
    <property type="entry name" value="HELO DOMAIN-CONTAINING PROTEIN-RELATED"/>
    <property type="match status" value="1"/>
</dbReference>
<dbReference type="InterPro" id="IPR011009">
    <property type="entry name" value="Kinase-like_dom_sf"/>
</dbReference>
<dbReference type="Pfam" id="PF24476">
    <property type="entry name" value="DUF7580"/>
    <property type="match status" value="1"/>
</dbReference>
<dbReference type="PANTHER" id="PTHR37542:SF3">
    <property type="entry name" value="PRION-INHIBITION AND PROPAGATION HELO DOMAIN-CONTAINING PROTEIN"/>
    <property type="match status" value="1"/>
</dbReference>
<gene>
    <name evidence="2" type="ORF">Daus18300_009940</name>
</gene>
<dbReference type="InterPro" id="IPR000719">
    <property type="entry name" value="Prot_kinase_dom"/>
</dbReference>
<name>A0ABR3WC49_9PEZI</name>
<evidence type="ECO:0000313" key="3">
    <source>
        <dbReference type="Proteomes" id="UP001583177"/>
    </source>
</evidence>
<proteinExistence type="predicted"/>
<dbReference type="Proteomes" id="UP001583177">
    <property type="component" value="Unassembled WGS sequence"/>
</dbReference>
<accession>A0ABR3WC49</accession>
<dbReference type="Gene3D" id="1.10.510.10">
    <property type="entry name" value="Transferase(Phosphotransferase) domain 1"/>
    <property type="match status" value="1"/>
</dbReference>
<dbReference type="PROSITE" id="PS50011">
    <property type="entry name" value="PROTEIN_KINASE_DOM"/>
    <property type="match status" value="1"/>
</dbReference>
<comment type="caution">
    <text evidence="2">The sequence shown here is derived from an EMBL/GenBank/DDBJ whole genome shotgun (WGS) entry which is preliminary data.</text>
</comment>
<sequence length="463" mass="52448">MENFHKWLRTHVPKDISSIVVDEVFQQTDQIQAWLQKSKRPDLCDAIVDDIQQRGHRDSVVLQPSALDVVEPVQDNPRVESTDARIALNQLRKWNDQVYQSIQSNVLLNPSFYSPAAMERLERDESASEIGLSECARLRLLNERIRSNIHQSRVSALAFDSLKDVHDSGQPRSYGAHSTGTVFIENYNYGDGFEPKESVLLRIGKLSTLLLEVSDPMFRIAPYLGHIDRPVSRQIGLVFQAVSTADSFKKRPYVTLAEAYRQEKIMSLNARLSLALGLSRALANLHAVGWLHKSLRSDNIVFFANSGGREGYDYGRPYIFGFDISRPRTDPSEGTKEYRRAMQLYTHPRRWGKPQETFAAMHDIYALGVVLLELGCWRQAGELDKAKRGFLDVNDEEELRGKLVQAAKTSLRHMAGDQYSEVVVTCLADEFEVEAGNTEDLSMLHKAFLCKVIEPLDRALIGL</sequence>
<evidence type="ECO:0000313" key="2">
    <source>
        <dbReference type="EMBL" id="KAL1858322.1"/>
    </source>
</evidence>
<dbReference type="EMBL" id="JAWRVE010000105">
    <property type="protein sequence ID" value="KAL1858322.1"/>
    <property type="molecule type" value="Genomic_DNA"/>
</dbReference>
<dbReference type="InterPro" id="IPR056002">
    <property type="entry name" value="DUF7580"/>
</dbReference>
<reference evidence="2 3" key="1">
    <citation type="journal article" date="2024" name="IMA Fungus">
        <title>IMA Genome - F19 : A genome assembly and annotation guide to empower mycologists, including annotated draft genome sequences of Ceratocystis pirilliformis, Diaporthe australafricana, Fusarium ophioides, Paecilomyces lecythidis, and Sporothrix stenoceras.</title>
        <authorList>
            <person name="Aylward J."/>
            <person name="Wilson A.M."/>
            <person name="Visagie C.M."/>
            <person name="Spraker J."/>
            <person name="Barnes I."/>
            <person name="Buitendag C."/>
            <person name="Ceriani C."/>
            <person name="Del Mar Angel L."/>
            <person name="du Plessis D."/>
            <person name="Fuchs T."/>
            <person name="Gasser K."/>
            <person name="Kramer D."/>
            <person name="Li W."/>
            <person name="Munsamy K."/>
            <person name="Piso A."/>
            <person name="Price J.L."/>
            <person name="Sonnekus B."/>
            <person name="Thomas C."/>
            <person name="van der Nest A."/>
            <person name="van Dijk A."/>
            <person name="van Heerden A."/>
            <person name="van Vuuren N."/>
            <person name="Yilmaz N."/>
            <person name="Duong T.A."/>
            <person name="van der Merwe N.A."/>
            <person name="Wingfield M.J."/>
            <person name="Wingfield B.D."/>
        </authorList>
    </citation>
    <scope>NUCLEOTIDE SEQUENCE [LARGE SCALE GENOMIC DNA]</scope>
    <source>
        <strain evidence="2 3">CMW 18300</strain>
    </source>
</reference>